<keyword evidence="4" id="KW-1185">Reference proteome</keyword>
<evidence type="ECO:0000259" key="2">
    <source>
        <dbReference type="Pfam" id="PF05970"/>
    </source>
</evidence>
<dbReference type="GO" id="GO:0016887">
    <property type="term" value="F:ATP hydrolysis activity"/>
    <property type="evidence" value="ECO:0007669"/>
    <property type="project" value="RHEA"/>
</dbReference>
<dbReference type="GO" id="GO:0006310">
    <property type="term" value="P:DNA recombination"/>
    <property type="evidence" value="ECO:0007669"/>
    <property type="project" value="UniProtKB-KW"/>
</dbReference>
<dbReference type="GO" id="GO:0005524">
    <property type="term" value="F:ATP binding"/>
    <property type="evidence" value="ECO:0007669"/>
    <property type="project" value="UniProtKB-KW"/>
</dbReference>
<keyword evidence="1" id="KW-0547">Nucleotide-binding</keyword>
<comment type="catalytic activity">
    <reaction evidence="1">
        <text>ATP + H2O = ADP + phosphate + H(+)</text>
        <dbReference type="Rhea" id="RHEA:13065"/>
        <dbReference type="ChEBI" id="CHEBI:15377"/>
        <dbReference type="ChEBI" id="CHEBI:15378"/>
        <dbReference type="ChEBI" id="CHEBI:30616"/>
        <dbReference type="ChEBI" id="CHEBI:43474"/>
        <dbReference type="ChEBI" id="CHEBI:456216"/>
        <dbReference type="EC" id="5.6.2.3"/>
    </reaction>
</comment>
<dbReference type="InterPro" id="IPR010285">
    <property type="entry name" value="DNA_helicase_pif1-like_DEAD"/>
</dbReference>
<dbReference type="OrthoDB" id="432234at2759"/>
<keyword evidence="1" id="KW-0234">DNA repair</keyword>
<comment type="cofactor">
    <cofactor evidence="1">
        <name>Mg(2+)</name>
        <dbReference type="ChEBI" id="CHEBI:18420"/>
    </cofactor>
</comment>
<dbReference type="InterPro" id="IPR051055">
    <property type="entry name" value="PIF1_helicase"/>
</dbReference>
<organism evidence="3 4">
    <name type="scientific">Athelia psychrophila</name>
    <dbReference type="NCBI Taxonomy" id="1759441"/>
    <lineage>
        <taxon>Eukaryota</taxon>
        <taxon>Fungi</taxon>
        <taxon>Dikarya</taxon>
        <taxon>Basidiomycota</taxon>
        <taxon>Agaricomycotina</taxon>
        <taxon>Agaricomycetes</taxon>
        <taxon>Agaricomycetidae</taxon>
        <taxon>Atheliales</taxon>
        <taxon>Atheliaceae</taxon>
        <taxon>Athelia</taxon>
    </lineage>
</organism>
<dbReference type="SUPFAM" id="SSF52540">
    <property type="entry name" value="P-loop containing nucleoside triphosphate hydrolases"/>
    <property type="match status" value="1"/>
</dbReference>
<dbReference type="Gene3D" id="3.40.50.300">
    <property type="entry name" value="P-loop containing nucleotide triphosphate hydrolases"/>
    <property type="match status" value="1"/>
</dbReference>
<dbReference type="AlphaFoldDB" id="A0A165YWD3"/>
<keyword evidence="1" id="KW-0067">ATP-binding</keyword>
<dbReference type="GO" id="GO:0043139">
    <property type="term" value="F:5'-3' DNA helicase activity"/>
    <property type="evidence" value="ECO:0007669"/>
    <property type="project" value="UniProtKB-EC"/>
</dbReference>
<evidence type="ECO:0000313" key="3">
    <source>
        <dbReference type="EMBL" id="KZP09987.1"/>
    </source>
</evidence>
<keyword evidence="1" id="KW-0378">Hydrolase</keyword>
<evidence type="ECO:0000256" key="1">
    <source>
        <dbReference type="RuleBase" id="RU363044"/>
    </source>
</evidence>
<keyword evidence="1" id="KW-0233">DNA recombination</keyword>
<sequence length="226" mass="25019">MDSCVGDLPEVNKTPIVPAVNNNAAKWQAIVKAKREEIIAAKRARLPDSDSLNPELVPGQSHTVQIIDQGWFLKAFRAAQFECQDLVDLLVRENALNVEQERAFRLIANHANCKKPERLQMYLGGMGGTGKSQVLRTIAKFFELRNESHRFVVVAPTGTAASLLDGSTYHSVFGINGFVDGGYRNLRNDSATQARLSGVDYVFMDETSLLCCRDLYRISVSACRAL</sequence>
<protein>
    <recommendedName>
        <fullName evidence="1">ATP-dependent DNA helicase</fullName>
        <ecNumber evidence="1">5.6.2.3</ecNumber>
    </recommendedName>
</protein>
<proteinExistence type="inferred from homology"/>
<dbReference type="PANTHER" id="PTHR47642:SF5">
    <property type="entry name" value="ATP-DEPENDENT DNA HELICASE"/>
    <property type="match status" value="1"/>
</dbReference>
<reference evidence="3 4" key="1">
    <citation type="journal article" date="2016" name="Mol. Biol. Evol.">
        <title>Comparative Genomics of Early-Diverging Mushroom-Forming Fungi Provides Insights into the Origins of Lignocellulose Decay Capabilities.</title>
        <authorList>
            <person name="Nagy L.G."/>
            <person name="Riley R."/>
            <person name="Tritt A."/>
            <person name="Adam C."/>
            <person name="Daum C."/>
            <person name="Floudas D."/>
            <person name="Sun H."/>
            <person name="Yadav J.S."/>
            <person name="Pangilinan J."/>
            <person name="Larsson K.H."/>
            <person name="Matsuura K."/>
            <person name="Barry K."/>
            <person name="Labutti K."/>
            <person name="Kuo R."/>
            <person name="Ohm R.A."/>
            <person name="Bhattacharya S.S."/>
            <person name="Shirouzu T."/>
            <person name="Yoshinaga Y."/>
            <person name="Martin F.M."/>
            <person name="Grigoriev I.V."/>
            <person name="Hibbett D.S."/>
        </authorList>
    </citation>
    <scope>NUCLEOTIDE SEQUENCE [LARGE SCALE GENOMIC DNA]</scope>
    <source>
        <strain evidence="3 4">CBS 109695</strain>
    </source>
</reference>
<dbReference type="Proteomes" id="UP000076532">
    <property type="component" value="Unassembled WGS sequence"/>
</dbReference>
<dbReference type="EMBL" id="KV417689">
    <property type="protein sequence ID" value="KZP09987.1"/>
    <property type="molecule type" value="Genomic_DNA"/>
</dbReference>
<comment type="similarity">
    <text evidence="1">Belongs to the helicase family.</text>
</comment>
<keyword evidence="1" id="KW-0227">DNA damage</keyword>
<evidence type="ECO:0000313" key="4">
    <source>
        <dbReference type="Proteomes" id="UP000076532"/>
    </source>
</evidence>
<dbReference type="GO" id="GO:0006281">
    <property type="term" value="P:DNA repair"/>
    <property type="evidence" value="ECO:0007669"/>
    <property type="project" value="UniProtKB-KW"/>
</dbReference>
<accession>A0A165YWD3</accession>
<dbReference type="InterPro" id="IPR027417">
    <property type="entry name" value="P-loop_NTPase"/>
</dbReference>
<dbReference type="EC" id="5.6.2.3" evidence="1"/>
<dbReference type="Pfam" id="PF05970">
    <property type="entry name" value="PIF1"/>
    <property type="match status" value="1"/>
</dbReference>
<feature type="domain" description="DNA helicase Pif1-like DEAD-box helicase" evidence="2">
    <location>
        <begin position="96"/>
        <end position="210"/>
    </location>
</feature>
<keyword evidence="1" id="KW-0347">Helicase</keyword>
<gene>
    <name evidence="3" type="ORF">FIBSPDRAFT_759192</name>
</gene>
<feature type="non-terminal residue" evidence="3">
    <location>
        <position position="226"/>
    </location>
</feature>
<name>A0A165YWD3_9AGAM</name>
<dbReference type="GO" id="GO:0000723">
    <property type="term" value="P:telomere maintenance"/>
    <property type="evidence" value="ECO:0007669"/>
    <property type="project" value="InterPro"/>
</dbReference>
<dbReference type="PANTHER" id="PTHR47642">
    <property type="entry name" value="ATP-DEPENDENT DNA HELICASE"/>
    <property type="match status" value="1"/>
</dbReference>